<dbReference type="PANTHER" id="PTHR23416">
    <property type="entry name" value="SIALIC ACID SYNTHASE-RELATED"/>
    <property type="match status" value="1"/>
</dbReference>
<keyword evidence="4" id="KW-1185">Reference proteome</keyword>
<dbReference type="EMBL" id="PGTB01000391">
    <property type="protein sequence ID" value="PJE30440.1"/>
    <property type="molecule type" value="Genomic_DNA"/>
</dbReference>
<accession>A0A2M8IT33</accession>
<proteinExistence type="inferred from homology"/>
<dbReference type="Proteomes" id="UP000231553">
    <property type="component" value="Unassembled WGS sequence"/>
</dbReference>
<comment type="caution">
    <text evidence="3">The sequence shown here is derived from an EMBL/GenBank/DDBJ whole genome shotgun (WGS) entry which is preliminary data.</text>
</comment>
<comment type="similarity">
    <text evidence="1">Belongs to the transferase hexapeptide repeat family.</text>
</comment>
<dbReference type="InterPro" id="IPR051159">
    <property type="entry name" value="Hexapeptide_acetyltransf"/>
</dbReference>
<dbReference type="PANTHER" id="PTHR23416:SF23">
    <property type="entry name" value="ACETYLTRANSFERASE C18B11.09C-RELATED"/>
    <property type="match status" value="1"/>
</dbReference>
<dbReference type="GO" id="GO:0005829">
    <property type="term" value="C:cytosol"/>
    <property type="evidence" value="ECO:0007669"/>
    <property type="project" value="TreeGrafter"/>
</dbReference>
<dbReference type="AlphaFoldDB" id="A0A2M8IT33"/>
<evidence type="ECO:0000313" key="3">
    <source>
        <dbReference type="EMBL" id="PJE30440.1"/>
    </source>
</evidence>
<evidence type="ECO:0000256" key="1">
    <source>
        <dbReference type="ARBA" id="ARBA00007274"/>
    </source>
</evidence>
<evidence type="ECO:0000313" key="4">
    <source>
        <dbReference type="Proteomes" id="UP000231553"/>
    </source>
</evidence>
<protein>
    <submittedName>
        <fullName evidence="3">Putative colanic acid biosynthesis acetyltransferase</fullName>
    </submittedName>
</protein>
<dbReference type="CDD" id="cd05825">
    <property type="entry name" value="LbH_wcaF_like"/>
    <property type="match status" value="1"/>
</dbReference>
<gene>
    <name evidence="3" type="ORF">CVM52_26135</name>
</gene>
<dbReference type="InterPro" id="IPR011004">
    <property type="entry name" value="Trimer_LpxA-like_sf"/>
</dbReference>
<name>A0A2M8IT33_9RHOB</name>
<keyword evidence="2 3" id="KW-0808">Transferase</keyword>
<sequence>MRDTMFAGRASFSLANRLFRALWILAWLLLARWTPRQMRGWRVLLLRLFGAKVHPSADIRASARIWYPPNLSVGPRAVIGPRVDCYCQGPVRIGAYAVISQDACLCTGTHEIDSPEFRLLTRPIEIGTNAWICSGAFVGPGVSVGEGAVLAARGATFRNLKAWWVNQGNPARPVRARRQFERPLP</sequence>
<dbReference type="Gene3D" id="2.160.10.10">
    <property type="entry name" value="Hexapeptide repeat proteins"/>
    <property type="match status" value="1"/>
</dbReference>
<dbReference type="GO" id="GO:0008374">
    <property type="term" value="F:O-acyltransferase activity"/>
    <property type="evidence" value="ECO:0007669"/>
    <property type="project" value="TreeGrafter"/>
</dbReference>
<dbReference type="SUPFAM" id="SSF51161">
    <property type="entry name" value="Trimeric LpxA-like enzymes"/>
    <property type="match status" value="1"/>
</dbReference>
<organism evidence="3 4">
    <name type="scientific">Pseudooceanicola lipolyticus</name>
    <dbReference type="NCBI Taxonomy" id="2029104"/>
    <lineage>
        <taxon>Bacteria</taxon>
        <taxon>Pseudomonadati</taxon>
        <taxon>Pseudomonadota</taxon>
        <taxon>Alphaproteobacteria</taxon>
        <taxon>Rhodobacterales</taxon>
        <taxon>Paracoccaceae</taxon>
        <taxon>Pseudooceanicola</taxon>
    </lineage>
</organism>
<dbReference type="OrthoDB" id="9815592at2"/>
<evidence type="ECO:0000256" key="2">
    <source>
        <dbReference type="ARBA" id="ARBA00022679"/>
    </source>
</evidence>
<reference evidence="3 4" key="1">
    <citation type="journal article" date="2018" name="Int. J. Syst. Evol. Microbiol.">
        <title>Pseudooceanicola lipolyticus sp. nov., a marine alphaproteobacterium, reclassification of Oceanicola flagellatus as Pseudooceanicola flagellatus comb. nov. and emended description of the genus Pseudooceanicola.</title>
        <authorList>
            <person name="Huang M.-M."/>
            <person name="Guo L.-L."/>
            <person name="Wu Y.-H."/>
            <person name="Lai Q.-L."/>
            <person name="Shao Z.-Z."/>
            <person name="Wang C.-S."/>
            <person name="Wu M."/>
            <person name="Xu X.-W."/>
        </authorList>
    </citation>
    <scope>NUCLEOTIDE SEQUENCE [LARGE SCALE GENOMIC DNA]</scope>
    <source>
        <strain evidence="3 4">157</strain>
    </source>
</reference>